<dbReference type="Proteomes" id="UP001327986">
    <property type="component" value="Chromosome"/>
</dbReference>
<accession>A0A0V8LX96</accession>
<dbReference type="EMBL" id="JGYD01000029">
    <property type="protein sequence ID" value="KSV16122.1"/>
    <property type="molecule type" value="Genomic_DNA"/>
</dbReference>
<gene>
    <name evidence="4" type="ORF">DA01_08550</name>
    <name evidence="3" type="ORF">DEHALATV1_0767</name>
    <name evidence="5" type="ORF">VLL09_00830</name>
</gene>
<dbReference type="Proteomes" id="UP000218257">
    <property type="component" value="Chromosome"/>
</dbReference>
<dbReference type="RefSeq" id="WP_010936641.1">
    <property type="nucleotide sequence ID" value="NZ_AP017649.1"/>
</dbReference>
<dbReference type="EMBL" id="AP017649">
    <property type="protein sequence ID" value="BAZ97395.1"/>
    <property type="molecule type" value="Genomic_DNA"/>
</dbReference>
<protein>
    <submittedName>
        <fullName evidence="4 5">Thioesterase</fullName>
        <ecNumber evidence="5">3.1.2.-</ecNumber>
    </submittedName>
</protein>
<evidence type="ECO:0000313" key="4">
    <source>
        <dbReference type="EMBL" id="KSV16122.1"/>
    </source>
</evidence>
<dbReference type="EMBL" id="CP141531">
    <property type="protein sequence ID" value="WRO07472.1"/>
    <property type="molecule type" value="Genomic_DNA"/>
</dbReference>
<dbReference type="Proteomes" id="UP000053577">
    <property type="component" value="Unassembled WGS sequence"/>
</dbReference>
<dbReference type="InterPro" id="IPR003736">
    <property type="entry name" value="PAAI_dom"/>
</dbReference>
<dbReference type="InterPro" id="IPR052723">
    <property type="entry name" value="Acyl-CoA_thioesterase_PaaI"/>
</dbReference>
<dbReference type="CDD" id="cd03443">
    <property type="entry name" value="PaaI_thioesterase"/>
    <property type="match status" value="1"/>
</dbReference>
<dbReference type="InterPro" id="IPR006683">
    <property type="entry name" value="Thioestr_dom"/>
</dbReference>
<dbReference type="EC" id="3.1.2.-" evidence="5"/>
<evidence type="ECO:0000256" key="1">
    <source>
        <dbReference type="ARBA" id="ARBA00022801"/>
    </source>
</evidence>
<dbReference type="PANTHER" id="PTHR42856:SF1">
    <property type="entry name" value="ACYL-COENZYME A THIOESTERASE PAAI"/>
    <property type="match status" value="1"/>
</dbReference>
<dbReference type="GeneID" id="3229752"/>
<reference evidence="3 7" key="2">
    <citation type="journal article" date="2017" name="Sci. Rep.">
        <title>Isolation and genomic characterization of a Dehalococcoides strain suggests genomic rearrangement during culture.</title>
        <authorList>
            <person name="Yohda M."/>
            <person name="Ikegami K."/>
            <person name="Aita Y."/>
            <person name="Kitajima M."/>
            <person name="Takechi A."/>
            <person name="Iwamoto M."/>
            <person name="Fukuda T."/>
            <person name="Tamura N."/>
            <person name="Shibasaki J."/>
            <person name="Koike S."/>
            <person name="Komatsu D."/>
            <person name="Miyagi S."/>
            <person name="Nishimura M."/>
            <person name="Uchino Y."/>
            <person name="Shiroma A."/>
            <person name="Shimoji M."/>
            <person name="Tamotsu H."/>
            <person name="Ashimine N."/>
            <person name="Shinzato M."/>
            <person name="Ohki S."/>
            <person name="Nakano K."/>
            <person name="Teruya K."/>
            <person name="Satou K."/>
            <person name="Hirano T."/>
            <person name="Yagi O."/>
        </authorList>
    </citation>
    <scope>NUCLEOTIDE SEQUENCE [LARGE SCALE GENOMIC DNA]</scope>
    <source>
        <strain evidence="3 7">UCH-ATV1</strain>
    </source>
</reference>
<dbReference type="eggNOG" id="COG2050">
    <property type="taxonomic scope" value="Bacteria"/>
</dbReference>
<evidence type="ECO:0000313" key="3">
    <source>
        <dbReference type="EMBL" id="BAZ97395.1"/>
    </source>
</evidence>
<dbReference type="PATRIC" id="fig|61435.5.peg.1682"/>
<dbReference type="InterPro" id="IPR029069">
    <property type="entry name" value="HotDog_dom_sf"/>
</dbReference>
<dbReference type="Gene3D" id="3.10.129.10">
    <property type="entry name" value="Hotdog Thioesterase"/>
    <property type="match status" value="1"/>
</dbReference>
<feature type="domain" description="Thioesterase" evidence="2">
    <location>
        <begin position="52"/>
        <end position="126"/>
    </location>
</feature>
<dbReference type="Pfam" id="PF03061">
    <property type="entry name" value="4HBT"/>
    <property type="match status" value="1"/>
</dbReference>
<keyword evidence="1 5" id="KW-0378">Hydrolase</keyword>
<name>A0A0V8LX96_9CHLR</name>
<dbReference type="NCBIfam" id="TIGR00369">
    <property type="entry name" value="unchar_dom_1"/>
    <property type="match status" value="1"/>
</dbReference>
<dbReference type="GO" id="GO:0016289">
    <property type="term" value="F:acyl-CoA hydrolase activity"/>
    <property type="evidence" value="ECO:0007669"/>
    <property type="project" value="UniProtKB-ARBA"/>
</dbReference>
<evidence type="ECO:0000313" key="5">
    <source>
        <dbReference type="EMBL" id="WRO07472.1"/>
    </source>
</evidence>
<reference evidence="5" key="3">
    <citation type="submission" date="2023-12" db="EMBL/GenBank/DDBJ databases">
        <title>Isolation of organohalide respiring bacteria Dehalococcoides mccartyi strain GPTCE1 in groundwater collected near a chemical plant in Suzhou, China.</title>
        <authorList>
            <person name="Liu G."/>
        </authorList>
    </citation>
    <scope>NUCLEOTIDE SEQUENCE</scope>
    <source>
        <strain evidence="5">GPTCE1</strain>
    </source>
</reference>
<evidence type="ECO:0000313" key="6">
    <source>
        <dbReference type="Proteomes" id="UP000053577"/>
    </source>
</evidence>
<evidence type="ECO:0000259" key="2">
    <source>
        <dbReference type="Pfam" id="PF03061"/>
    </source>
</evidence>
<dbReference type="AlphaFoldDB" id="A0A0V8LX96"/>
<dbReference type="SUPFAM" id="SSF54637">
    <property type="entry name" value="Thioesterase/thiol ester dehydrase-isomerase"/>
    <property type="match status" value="1"/>
</dbReference>
<sequence length="136" mass="14677">MTHPDAEENIKLLHEKSRTEPALNFLGIKILELKPGYSKLSIKLKPEFINAYGIIFGGITMSLADEAFGYAVNSLKLPTVAAQFNIHFLSAPDNDDELTAEAKVVKSGRRLAVAEVEVTNAKGKLIAKVSASGVPL</sequence>
<proteinExistence type="predicted"/>
<organism evidence="4 6">
    <name type="scientific">Dehalococcoides mccartyi</name>
    <dbReference type="NCBI Taxonomy" id="61435"/>
    <lineage>
        <taxon>Bacteria</taxon>
        <taxon>Bacillati</taxon>
        <taxon>Chloroflexota</taxon>
        <taxon>Dehalococcoidia</taxon>
        <taxon>Dehalococcoidales</taxon>
        <taxon>Dehalococcoidaceae</taxon>
        <taxon>Dehalococcoides</taxon>
    </lineage>
</organism>
<reference evidence="4 6" key="1">
    <citation type="journal article" date="2015" name="Sci. Rep.">
        <title>A comparative genomics and reductive dehalogenase gene transcription study of two chloroethene-respiring bacteria, Dehalococcoides mccartyi strains MB and 11a.</title>
        <authorList>
            <person name="Low A."/>
            <person name="Shen Z."/>
            <person name="Cheng D."/>
            <person name="Rogers M.J."/>
            <person name="Lee P.K."/>
            <person name="He J."/>
        </authorList>
    </citation>
    <scope>NUCLEOTIDE SEQUENCE [LARGE SCALE GENOMIC DNA]</scope>
    <source>
        <strain evidence="4 6">MB</strain>
    </source>
</reference>
<evidence type="ECO:0000313" key="7">
    <source>
        <dbReference type="Proteomes" id="UP000218257"/>
    </source>
</evidence>
<dbReference type="PANTHER" id="PTHR42856">
    <property type="entry name" value="ACYL-COENZYME A THIOESTERASE PAAI"/>
    <property type="match status" value="1"/>
</dbReference>
<dbReference type="OrthoDB" id="3477511at2"/>